<dbReference type="PANTHER" id="PTHR22916">
    <property type="entry name" value="GLYCOSYLTRANSFERASE"/>
    <property type="match status" value="1"/>
</dbReference>
<dbReference type="GO" id="GO:0016758">
    <property type="term" value="F:hexosyltransferase activity"/>
    <property type="evidence" value="ECO:0007669"/>
    <property type="project" value="UniProtKB-ARBA"/>
</dbReference>
<sequence length="317" mass="35746">MPSNNPAITVLMPAYNAGKYIAEAIASVLQQSFVNFELLIVNDGCTDDTAEVVRSFSDDRIVVIKQPNGGVAAALNTGLKHAKANYVARFDADDICHPKRLETQYQFMLANPEYHIIGSAANYVDKNGVYVFNYQPPGHSNEQLQQLAYANCPFIHSTVFYKKDVVISAGGYNVNALGFEDHLLWRNIGTKGKLFNFSQSLIKVRLNPESVTIDESWCTPRFRELKYHILEKGYITPVEGNELQQISKSQYKPQIKQGAYYVLLAKKFLWNNHQPAKARENLKAVIQVNRFGGTSYALFLLSFLPKGLLLRLYNIIK</sequence>
<comment type="caution">
    <text evidence="2">The sequence shown here is derived from an EMBL/GenBank/DDBJ whole genome shotgun (WGS) entry which is preliminary data.</text>
</comment>
<dbReference type="Pfam" id="PF00535">
    <property type="entry name" value="Glycos_transf_2"/>
    <property type="match status" value="1"/>
</dbReference>
<feature type="domain" description="Glycosyltransferase 2-like" evidence="1">
    <location>
        <begin position="9"/>
        <end position="160"/>
    </location>
</feature>
<name>A0A495J4B4_9SPHI</name>
<dbReference type="Proteomes" id="UP000268007">
    <property type="component" value="Unassembled WGS sequence"/>
</dbReference>
<dbReference type="AlphaFoldDB" id="A0A495J4B4"/>
<protein>
    <submittedName>
        <fullName evidence="2">Glycosyl transferase family 2</fullName>
    </submittedName>
</protein>
<dbReference type="InterPro" id="IPR001173">
    <property type="entry name" value="Glyco_trans_2-like"/>
</dbReference>
<evidence type="ECO:0000313" key="2">
    <source>
        <dbReference type="EMBL" id="RKR83531.1"/>
    </source>
</evidence>
<reference evidence="2 3" key="1">
    <citation type="submission" date="2018-10" db="EMBL/GenBank/DDBJ databases">
        <title>Genomic Encyclopedia of Archaeal and Bacterial Type Strains, Phase II (KMG-II): from individual species to whole genera.</title>
        <authorList>
            <person name="Goeker M."/>
        </authorList>
    </citation>
    <scope>NUCLEOTIDE SEQUENCE [LARGE SCALE GENOMIC DNA]</scope>
    <source>
        <strain evidence="2 3">DSM 18602</strain>
    </source>
</reference>
<dbReference type="EMBL" id="RBKU01000001">
    <property type="protein sequence ID" value="RKR83531.1"/>
    <property type="molecule type" value="Genomic_DNA"/>
</dbReference>
<organism evidence="2 3">
    <name type="scientific">Mucilaginibacter gracilis</name>
    <dbReference type="NCBI Taxonomy" id="423350"/>
    <lineage>
        <taxon>Bacteria</taxon>
        <taxon>Pseudomonadati</taxon>
        <taxon>Bacteroidota</taxon>
        <taxon>Sphingobacteriia</taxon>
        <taxon>Sphingobacteriales</taxon>
        <taxon>Sphingobacteriaceae</taxon>
        <taxon>Mucilaginibacter</taxon>
    </lineage>
</organism>
<dbReference type="SUPFAM" id="SSF53448">
    <property type="entry name" value="Nucleotide-diphospho-sugar transferases"/>
    <property type="match status" value="1"/>
</dbReference>
<dbReference type="InterPro" id="IPR029044">
    <property type="entry name" value="Nucleotide-diphossugar_trans"/>
</dbReference>
<accession>A0A495J4B4</accession>
<gene>
    <name evidence="2" type="ORF">BDD43_3741</name>
</gene>
<evidence type="ECO:0000259" key="1">
    <source>
        <dbReference type="Pfam" id="PF00535"/>
    </source>
</evidence>
<dbReference type="OrthoDB" id="9815829at2"/>
<keyword evidence="2" id="KW-0808">Transferase</keyword>
<dbReference type="PANTHER" id="PTHR22916:SF3">
    <property type="entry name" value="UDP-GLCNAC:BETAGAL BETA-1,3-N-ACETYLGLUCOSAMINYLTRANSFERASE-LIKE PROTEIN 1"/>
    <property type="match status" value="1"/>
</dbReference>
<dbReference type="RefSeq" id="WP_121199012.1">
    <property type="nucleotide sequence ID" value="NZ_RBKU01000001.1"/>
</dbReference>
<evidence type="ECO:0000313" key="3">
    <source>
        <dbReference type="Proteomes" id="UP000268007"/>
    </source>
</evidence>
<keyword evidence="3" id="KW-1185">Reference proteome</keyword>
<dbReference type="Gene3D" id="3.90.550.10">
    <property type="entry name" value="Spore Coat Polysaccharide Biosynthesis Protein SpsA, Chain A"/>
    <property type="match status" value="1"/>
</dbReference>
<proteinExistence type="predicted"/>